<sequence>MRKRVTVGGVINGFLLVLIAAVMLFPYLNVMATAFNDGADAALGGITIYPRVFTLENFKVILKDSKVIRATMISVCSVVVGTLFGLFVQFTAAYAFSKKSFPGKKLITVYLMIPMYISGGLIPSFILYSTLKMLNTFWMYVLPGMFNFYNMIMMRTYIKTIPDSLQEAAKIDGASEFTILWRIILPLSAPILATVSLWLAVGYWNDWTTPLYYIRSTRLQNLQYLLMRVLKESEMMTRMLADAIVSGNLNNLKVTVTPEAVKAAQVVITTIPIILIYPFLQKYFIKGVMIGAIKE</sequence>
<dbReference type="GO" id="GO:0055085">
    <property type="term" value="P:transmembrane transport"/>
    <property type="evidence" value="ECO:0007669"/>
    <property type="project" value="InterPro"/>
</dbReference>
<dbReference type="Gene3D" id="1.10.3720.10">
    <property type="entry name" value="MetI-like"/>
    <property type="match status" value="1"/>
</dbReference>
<keyword evidence="10" id="KW-1185">Reference proteome</keyword>
<name>A0A926DS69_9FIRM</name>
<protein>
    <submittedName>
        <fullName evidence="9">Carbohydrate ABC transporter permease</fullName>
    </submittedName>
</protein>
<feature type="domain" description="ABC transmembrane type-1" evidence="8">
    <location>
        <begin position="67"/>
        <end position="279"/>
    </location>
</feature>
<gene>
    <name evidence="9" type="ORF">H8730_04530</name>
</gene>
<keyword evidence="3" id="KW-1003">Cell membrane</keyword>
<dbReference type="GO" id="GO:0005886">
    <property type="term" value="C:plasma membrane"/>
    <property type="evidence" value="ECO:0007669"/>
    <property type="project" value="UniProtKB-SubCell"/>
</dbReference>
<evidence type="ECO:0000313" key="9">
    <source>
        <dbReference type="EMBL" id="MBC8542812.1"/>
    </source>
</evidence>
<evidence type="ECO:0000256" key="6">
    <source>
        <dbReference type="ARBA" id="ARBA00023136"/>
    </source>
</evidence>
<dbReference type="AlphaFoldDB" id="A0A926DS69"/>
<dbReference type="Pfam" id="PF00528">
    <property type="entry name" value="BPD_transp_1"/>
    <property type="match status" value="1"/>
</dbReference>
<keyword evidence="2 7" id="KW-0813">Transport</keyword>
<keyword evidence="6 7" id="KW-0472">Membrane</keyword>
<keyword evidence="5 7" id="KW-1133">Transmembrane helix</keyword>
<evidence type="ECO:0000256" key="2">
    <source>
        <dbReference type="ARBA" id="ARBA00022448"/>
    </source>
</evidence>
<accession>A0A926DS69</accession>
<dbReference type="PANTHER" id="PTHR43744:SF9">
    <property type="entry name" value="POLYGALACTURONAN_RHAMNOGALACTURONAN TRANSPORT SYSTEM PERMEASE PROTEIN YTCP"/>
    <property type="match status" value="1"/>
</dbReference>
<dbReference type="EMBL" id="JACRSQ010000004">
    <property type="protein sequence ID" value="MBC8542812.1"/>
    <property type="molecule type" value="Genomic_DNA"/>
</dbReference>
<evidence type="ECO:0000313" key="10">
    <source>
        <dbReference type="Proteomes" id="UP000657006"/>
    </source>
</evidence>
<keyword evidence="4 7" id="KW-0812">Transmembrane</keyword>
<evidence type="ECO:0000256" key="5">
    <source>
        <dbReference type="ARBA" id="ARBA00022989"/>
    </source>
</evidence>
<feature type="transmembrane region" description="Helical" evidence="7">
    <location>
        <begin position="260"/>
        <end position="280"/>
    </location>
</feature>
<feature type="transmembrane region" description="Helical" evidence="7">
    <location>
        <begin position="72"/>
        <end position="96"/>
    </location>
</feature>
<feature type="transmembrane region" description="Helical" evidence="7">
    <location>
        <begin position="7"/>
        <end position="28"/>
    </location>
</feature>
<comment type="similarity">
    <text evidence="7">Belongs to the binding-protein-dependent transport system permease family.</text>
</comment>
<feature type="transmembrane region" description="Helical" evidence="7">
    <location>
        <begin position="179"/>
        <end position="201"/>
    </location>
</feature>
<evidence type="ECO:0000259" key="8">
    <source>
        <dbReference type="PROSITE" id="PS50928"/>
    </source>
</evidence>
<dbReference type="PANTHER" id="PTHR43744">
    <property type="entry name" value="ABC TRANSPORTER PERMEASE PROTEIN MG189-RELATED-RELATED"/>
    <property type="match status" value="1"/>
</dbReference>
<proteinExistence type="inferred from homology"/>
<comment type="caution">
    <text evidence="9">The sequence shown here is derived from an EMBL/GenBank/DDBJ whole genome shotgun (WGS) entry which is preliminary data.</text>
</comment>
<dbReference type="Proteomes" id="UP000657006">
    <property type="component" value="Unassembled WGS sequence"/>
</dbReference>
<dbReference type="SUPFAM" id="SSF161098">
    <property type="entry name" value="MetI-like"/>
    <property type="match status" value="1"/>
</dbReference>
<organism evidence="9 10">
    <name type="scientific">Bianquea renquensis</name>
    <dbReference type="NCBI Taxonomy" id="2763661"/>
    <lineage>
        <taxon>Bacteria</taxon>
        <taxon>Bacillati</taxon>
        <taxon>Bacillota</taxon>
        <taxon>Clostridia</taxon>
        <taxon>Eubacteriales</taxon>
        <taxon>Bianqueaceae</taxon>
        <taxon>Bianquea</taxon>
    </lineage>
</organism>
<dbReference type="PROSITE" id="PS50928">
    <property type="entry name" value="ABC_TM1"/>
    <property type="match status" value="1"/>
</dbReference>
<dbReference type="RefSeq" id="WP_177720443.1">
    <property type="nucleotide sequence ID" value="NZ_JACRSQ010000004.1"/>
</dbReference>
<reference evidence="9" key="1">
    <citation type="submission" date="2020-08" db="EMBL/GenBank/DDBJ databases">
        <title>Genome public.</title>
        <authorList>
            <person name="Liu C."/>
            <person name="Sun Q."/>
        </authorList>
    </citation>
    <scope>NUCLEOTIDE SEQUENCE</scope>
    <source>
        <strain evidence="9">NSJ-32</strain>
    </source>
</reference>
<evidence type="ECO:0000256" key="7">
    <source>
        <dbReference type="RuleBase" id="RU363032"/>
    </source>
</evidence>
<dbReference type="InterPro" id="IPR035906">
    <property type="entry name" value="MetI-like_sf"/>
</dbReference>
<dbReference type="InterPro" id="IPR000515">
    <property type="entry name" value="MetI-like"/>
</dbReference>
<evidence type="ECO:0000256" key="3">
    <source>
        <dbReference type="ARBA" id="ARBA00022475"/>
    </source>
</evidence>
<dbReference type="CDD" id="cd06261">
    <property type="entry name" value="TM_PBP2"/>
    <property type="match status" value="1"/>
</dbReference>
<feature type="transmembrane region" description="Helical" evidence="7">
    <location>
        <begin position="108"/>
        <end position="131"/>
    </location>
</feature>
<evidence type="ECO:0000256" key="4">
    <source>
        <dbReference type="ARBA" id="ARBA00022692"/>
    </source>
</evidence>
<evidence type="ECO:0000256" key="1">
    <source>
        <dbReference type="ARBA" id="ARBA00004651"/>
    </source>
</evidence>
<feature type="transmembrane region" description="Helical" evidence="7">
    <location>
        <begin position="137"/>
        <end position="158"/>
    </location>
</feature>
<comment type="subcellular location">
    <subcellularLocation>
        <location evidence="1 7">Cell membrane</location>
        <topology evidence="1 7">Multi-pass membrane protein</topology>
    </subcellularLocation>
</comment>